<dbReference type="EMBL" id="LOCO01000015">
    <property type="protein sequence ID" value="KXO08571.1"/>
    <property type="molecule type" value="Genomic_DNA"/>
</dbReference>
<evidence type="ECO:0000313" key="12">
    <source>
        <dbReference type="EMBL" id="KXO08571.1"/>
    </source>
</evidence>
<dbReference type="NCBIfam" id="TIGR03648">
    <property type="entry name" value="Na_symport_lg"/>
    <property type="match status" value="1"/>
</dbReference>
<reference evidence="13" key="1">
    <citation type="submission" date="2015-12" db="EMBL/GenBank/DDBJ databases">
        <authorList>
            <person name="Lima A."/>
            <person name="Farahani Zayas N."/>
            <person name="Castro Da Silva M.A."/>
            <person name="Cabral A."/>
            <person name="Pessatti M.L."/>
        </authorList>
    </citation>
    <scope>NUCLEOTIDE SEQUENCE [LARGE SCALE GENOMIC DNA]</scope>
    <source>
        <strain evidence="13">LAMA 842</strain>
    </source>
</reference>
<feature type="transmembrane region" description="Helical" evidence="11">
    <location>
        <begin position="535"/>
        <end position="559"/>
    </location>
</feature>
<feature type="transmembrane region" description="Helical" evidence="11">
    <location>
        <begin position="154"/>
        <end position="170"/>
    </location>
</feature>
<keyword evidence="4" id="KW-1003">Cell membrane</keyword>
<feature type="transmembrane region" description="Helical" evidence="11">
    <location>
        <begin position="438"/>
        <end position="458"/>
    </location>
</feature>
<dbReference type="Proteomes" id="UP000070282">
    <property type="component" value="Unassembled WGS sequence"/>
</dbReference>
<protein>
    <submittedName>
        <fullName evidence="12">Acetate permease ActP (Cation/acetate symporter)</fullName>
    </submittedName>
</protein>
<dbReference type="Pfam" id="PF00474">
    <property type="entry name" value="SSF"/>
    <property type="match status" value="2"/>
</dbReference>
<feature type="transmembrane region" description="Helical" evidence="11">
    <location>
        <begin position="464"/>
        <end position="484"/>
    </location>
</feature>
<keyword evidence="13" id="KW-1185">Reference proteome</keyword>
<comment type="subcellular location">
    <subcellularLocation>
        <location evidence="1">Membrane</location>
        <topology evidence="1">Multi-pass membrane protein</topology>
    </subcellularLocation>
</comment>
<dbReference type="CDD" id="cd11480">
    <property type="entry name" value="SLC5sbd_u4"/>
    <property type="match status" value="1"/>
</dbReference>
<feature type="transmembrane region" description="Helical" evidence="11">
    <location>
        <begin position="281"/>
        <end position="302"/>
    </location>
</feature>
<keyword evidence="9" id="KW-0739">Sodium transport</keyword>
<feature type="transmembrane region" description="Helical" evidence="11">
    <location>
        <begin position="496"/>
        <end position="515"/>
    </location>
</feature>
<evidence type="ECO:0000256" key="6">
    <source>
        <dbReference type="ARBA" id="ARBA00022847"/>
    </source>
</evidence>
<comment type="caution">
    <text evidence="12">The sequence shown here is derived from an EMBL/GenBank/DDBJ whole genome shotgun (WGS) entry which is preliminary data.</text>
</comment>
<feature type="transmembrane region" description="Helical" evidence="11">
    <location>
        <begin position="6"/>
        <end position="25"/>
    </location>
</feature>
<feature type="transmembrane region" description="Helical" evidence="11">
    <location>
        <begin position="77"/>
        <end position="95"/>
    </location>
</feature>
<comment type="similarity">
    <text evidence="2 10">Belongs to the sodium:solute symporter (SSF) (TC 2.A.21) family.</text>
</comment>
<proteinExistence type="inferred from homology"/>
<evidence type="ECO:0000256" key="1">
    <source>
        <dbReference type="ARBA" id="ARBA00004141"/>
    </source>
</evidence>
<keyword evidence="8 11" id="KW-0472">Membrane</keyword>
<evidence type="ECO:0000256" key="9">
    <source>
        <dbReference type="ARBA" id="ARBA00023201"/>
    </source>
</evidence>
<name>A0A137S814_9GAMM</name>
<evidence type="ECO:0000256" key="8">
    <source>
        <dbReference type="ARBA" id="ARBA00023136"/>
    </source>
</evidence>
<dbReference type="GO" id="GO:0006814">
    <property type="term" value="P:sodium ion transport"/>
    <property type="evidence" value="ECO:0007669"/>
    <property type="project" value="UniProtKB-KW"/>
</dbReference>
<feature type="transmembrane region" description="Helical" evidence="11">
    <location>
        <begin position="116"/>
        <end position="134"/>
    </location>
</feature>
<sequence length="589" mass="62416">MSQFAINLLFVGGSFLLYILIAVWAKAGSTSDFYVAGGGVHPVTNGMAIGADWMSAASFISMAGLIAAGGYANSTFLMGWTGGYVLLAMLLAPYLRKFGKFTVPEFIGDRYYSANARLVAVICLIVASVTYVIGQMAGAGVAFSRFLEVDATNGLMIAAVVVFIYAVLGGMKGITYTQVAQYCVLIIAYTIPAVFISLQLTGNPIPMFGMFSTHTESGLPLLEKLNMVVTDLGFREYTADIDNKLNMVLFTLSLMIGTAGLPHVIIRFFTVPKVADARWSGGWALVFIALLYLTAPAVASMARLNLMTTIYPEGTAAEPIEYDARPAWIATWEETGLIKFEDKNNDGRIQVYNDGNADFAATAAERGWEGNELSVNNDILVLANPEIANLPGWVIGLIAAGGLAAALSTAAGLLLAISSAVSHDLIKGRINPNITDKGELLAARISMAVAIVVATWLGANPPGFAAQVVALAFGIAAASLFPALMMGIFSKRVNNVGATLGMLAGLIFTLVYIFIYKGWFFIPGTNNLPDTAEFWVLGISPLSIGAVGALVNFAVAFGVSKVTAEPPVEIQELVESVRYPRGAGSAQDH</sequence>
<keyword evidence="6" id="KW-0769">Symport</keyword>
<evidence type="ECO:0000256" key="10">
    <source>
        <dbReference type="RuleBase" id="RU362091"/>
    </source>
</evidence>
<accession>A0A137S814</accession>
<evidence type="ECO:0000256" key="3">
    <source>
        <dbReference type="ARBA" id="ARBA00022448"/>
    </source>
</evidence>
<evidence type="ECO:0000256" key="7">
    <source>
        <dbReference type="ARBA" id="ARBA00022989"/>
    </source>
</evidence>
<dbReference type="InterPro" id="IPR019899">
    <property type="entry name" value="Na/solute_symporter_VC_2705"/>
</dbReference>
<evidence type="ECO:0000256" key="5">
    <source>
        <dbReference type="ARBA" id="ARBA00022692"/>
    </source>
</evidence>
<dbReference type="InterPro" id="IPR001734">
    <property type="entry name" value="Na/solute_symporter"/>
</dbReference>
<dbReference type="InterPro" id="IPR038377">
    <property type="entry name" value="Na/Glc_symporter_sf"/>
</dbReference>
<evidence type="ECO:0000256" key="2">
    <source>
        <dbReference type="ARBA" id="ARBA00006434"/>
    </source>
</evidence>
<dbReference type="PATRIC" id="fig|1306954.6.peg.955"/>
<keyword evidence="9" id="KW-0406">Ion transport</keyword>
<dbReference type="AlphaFoldDB" id="A0A137S814"/>
<dbReference type="RefSeq" id="WP_061332646.1">
    <property type="nucleotide sequence ID" value="NZ_LOCO01000015.1"/>
</dbReference>
<dbReference type="PROSITE" id="PS00457">
    <property type="entry name" value="NA_SOLUT_SYMP_2"/>
    <property type="match status" value="1"/>
</dbReference>
<evidence type="ECO:0000256" key="4">
    <source>
        <dbReference type="ARBA" id="ARBA00022475"/>
    </source>
</evidence>
<keyword evidence="3" id="KW-0813">Transport</keyword>
<dbReference type="InterPro" id="IPR050277">
    <property type="entry name" value="Sodium:Solute_Symporter"/>
</dbReference>
<feature type="transmembrane region" description="Helical" evidence="11">
    <location>
        <begin position="393"/>
        <end position="417"/>
    </location>
</feature>
<dbReference type="PROSITE" id="PS50283">
    <property type="entry name" value="NA_SOLUT_SYMP_3"/>
    <property type="match status" value="1"/>
</dbReference>
<evidence type="ECO:0000256" key="11">
    <source>
        <dbReference type="SAM" id="Phobius"/>
    </source>
</evidence>
<evidence type="ECO:0000313" key="13">
    <source>
        <dbReference type="Proteomes" id="UP000070282"/>
    </source>
</evidence>
<dbReference type="Gene3D" id="1.20.1730.10">
    <property type="entry name" value="Sodium/glucose cotransporter"/>
    <property type="match status" value="1"/>
</dbReference>
<keyword evidence="9" id="KW-0915">Sodium</keyword>
<dbReference type="GO" id="GO:0046942">
    <property type="term" value="P:carboxylic acid transport"/>
    <property type="evidence" value="ECO:0007669"/>
    <property type="project" value="UniProtKB-ARBA"/>
</dbReference>
<dbReference type="PANTHER" id="PTHR48086">
    <property type="entry name" value="SODIUM/PROLINE SYMPORTER-RELATED"/>
    <property type="match status" value="1"/>
</dbReference>
<dbReference type="GO" id="GO:0005886">
    <property type="term" value="C:plasma membrane"/>
    <property type="evidence" value="ECO:0007669"/>
    <property type="project" value="TreeGrafter"/>
</dbReference>
<dbReference type="InterPro" id="IPR018212">
    <property type="entry name" value="Na/solute_symporter_CS"/>
</dbReference>
<gene>
    <name evidence="12" type="ORF">J122_2667</name>
</gene>
<dbReference type="GO" id="GO:0015293">
    <property type="term" value="F:symporter activity"/>
    <property type="evidence" value="ECO:0007669"/>
    <property type="project" value="UniProtKB-KW"/>
</dbReference>
<keyword evidence="7 11" id="KW-1133">Transmembrane helix</keyword>
<feature type="transmembrane region" description="Helical" evidence="11">
    <location>
        <begin position="247"/>
        <end position="269"/>
    </location>
</feature>
<organism evidence="12 13">
    <name type="scientific">Marinobacter excellens LAMA 842</name>
    <dbReference type="NCBI Taxonomy" id="1306954"/>
    <lineage>
        <taxon>Bacteria</taxon>
        <taxon>Pseudomonadati</taxon>
        <taxon>Pseudomonadota</taxon>
        <taxon>Gammaproteobacteria</taxon>
        <taxon>Pseudomonadales</taxon>
        <taxon>Marinobacteraceae</taxon>
        <taxon>Marinobacter</taxon>
    </lineage>
</organism>
<feature type="transmembrane region" description="Helical" evidence="11">
    <location>
        <begin position="182"/>
        <end position="200"/>
    </location>
</feature>
<dbReference type="PANTHER" id="PTHR48086:SF5">
    <property type="entry name" value="NA(+):SOLUTE SYMPORTER (SSF FAMILY)"/>
    <property type="match status" value="1"/>
</dbReference>
<keyword evidence="5 11" id="KW-0812">Transmembrane</keyword>